<keyword evidence="2" id="KW-1185">Reference proteome</keyword>
<dbReference type="EMBL" id="ML978985">
    <property type="protein sequence ID" value="KAF1925363.1"/>
    <property type="molecule type" value="Genomic_DNA"/>
</dbReference>
<name>A0A6A5RCZ5_9PLEO</name>
<accession>A0A6A5RCZ5</accession>
<reference evidence="1" key="1">
    <citation type="journal article" date="2020" name="Stud. Mycol.">
        <title>101 Dothideomycetes genomes: a test case for predicting lifestyles and emergence of pathogens.</title>
        <authorList>
            <person name="Haridas S."/>
            <person name="Albert R."/>
            <person name="Binder M."/>
            <person name="Bloem J."/>
            <person name="Labutti K."/>
            <person name="Salamov A."/>
            <person name="Andreopoulos B."/>
            <person name="Baker S."/>
            <person name="Barry K."/>
            <person name="Bills G."/>
            <person name="Bluhm B."/>
            <person name="Cannon C."/>
            <person name="Castanera R."/>
            <person name="Culley D."/>
            <person name="Daum C."/>
            <person name="Ezra D."/>
            <person name="Gonzalez J."/>
            <person name="Henrissat B."/>
            <person name="Kuo A."/>
            <person name="Liang C."/>
            <person name="Lipzen A."/>
            <person name="Lutzoni F."/>
            <person name="Magnuson J."/>
            <person name="Mondo S."/>
            <person name="Nolan M."/>
            <person name="Ohm R."/>
            <person name="Pangilinan J."/>
            <person name="Park H.-J."/>
            <person name="Ramirez L."/>
            <person name="Alfaro M."/>
            <person name="Sun H."/>
            <person name="Tritt A."/>
            <person name="Yoshinaga Y."/>
            <person name="Zwiers L.-H."/>
            <person name="Turgeon B."/>
            <person name="Goodwin S."/>
            <person name="Spatafora J."/>
            <person name="Crous P."/>
            <person name="Grigoriev I."/>
        </authorList>
    </citation>
    <scope>NUCLEOTIDE SEQUENCE</scope>
    <source>
        <strain evidence="1">CBS 183.55</strain>
    </source>
</reference>
<dbReference type="RefSeq" id="XP_033445615.1">
    <property type="nucleotide sequence ID" value="XM_033598239.1"/>
</dbReference>
<evidence type="ECO:0000313" key="2">
    <source>
        <dbReference type="Proteomes" id="UP000800082"/>
    </source>
</evidence>
<proteinExistence type="predicted"/>
<dbReference type="AlphaFoldDB" id="A0A6A5RCZ5"/>
<dbReference type="GeneID" id="54355906"/>
<gene>
    <name evidence="1" type="ORF">M421DRAFT_94810</name>
</gene>
<protein>
    <submittedName>
        <fullName evidence="1">Uncharacterized protein</fullName>
    </submittedName>
</protein>
<dbReference type="Proteomes" id="UP000800082">
    <property type="component" value="Unassembled WGS sequence"/>
</dbReference>
<organism evidence="1 2">
    <name type="scientific">Didymella exigua CBS 183.55</name>
    <dbReference type="NCBI Taxonomy" id="1150837"/>
    <lineage>
        <taxon>Eukaryota</taxon>
        <taxon>Fungi</taxon>
        <taxon>Dikarya</taxon>
        <taxon>Ascomycota</taxon>
        <taxon>Pezizomycotina</taxon>
        <taxon>Dothideomycetes</taxon>
        <taxon>Pleosporomycetidae</taxon>
        <taxon>Pleosporales</taxon>
        <taxon>Pleosporineae</taxon>
        <taxon>Didymellaceae</taxon>
        <taxon>Didymella</taxon>
    </lineage>
</organism>
<evidence type="ECO:0000313" key="1">
    <source>
        <dbReference type="EMBL" id="KAF1925363.1"/>
    </source>
</evidence>
<sequence>MTGLMHTSARVRPTTLLAPVTRVFGQGSVRRDHVPDCAQGSLVAEIRSTVVLSDRCTLQLQGGPTFCRGRHGQASMHLAAEAVNCRHKRVRCMESLGADRCDALPNRGPQRAMRARVSVLGLSMKVVDDMKNLFPNKLRISRSKWPPDSLELVPALGSY</sequence>